<accession>A0ABS8SJD4</accession>
<feature type="region of interest" description="Disordered" evidence="1">
    <location>
        <begin position="28"/>
        <end position="77"/>
    </location>
</feature>
<protein>
    <submittedName>
        <fullName evidence="2">Uncharacterized protein</fullName>
    </submittedName>
</protein>
<dbReference type="EMBL" id="JACEIK010000549">
    <property type="protein sequence ID" value="MCD7458893.1"/>
    <property type="molecule type" value="Genomic_DNA"/>
</dbReference>
<reference evidence="2 3" key="1">
    <citation type="journal article" date="2021" name="BMC Genomics">
        <title>Datura genome reveals duplications of psychoactive alkaloid biosynthetic genes and high mutation rate following tissue culture.</title>
        <authorList>
            <person name="Rajewski A."/>
            <person name="Carter-House D."/>
            <person name="Stajich J."/>
            <person name="Litt A."/>
        </authorList>
    </citation>
    <scope>NUCLEOTIDE SEQUENCE [LARGE SCALE GENOMIC DNA]</scope>
    <source>
        <strain evidence="2">AR-01</strain>
    </source>
</reference>
<name>A0ABS8SJD4_DATST</name>
<proteinExistence type="predicted"/>
<evidence type="ECO:0000313" key="2">
    <source>
        <dbReference type="EMBL" id="MCD7458893.1"/>
    </source>
</evidence>
<sequence length="77" mass="8654">MLVDWMQGEEDQGMIGSKPVECRCESVRRRSTTGYEQNKGRAEKRPMNYQQNADINPQTTGEAPTPTSAPGCLEHVR</sequence>
<keyword evidence="3" id="KW-1185">Reference proteome</keyword>
<comment type="caution">
    <text evidence="2">The sequence shown here is derived from an EMBL/GenBank/DDBJ whole genome shotgun (WGS) entry which is preliminary data.</text>
</comment>
<organism evidence="2 3">
    <name type="scientific">Datura stramonium</name>
    <name type="common">Jimsonweed</name>
    <name type="synonym">Common thornapple</name>
    <dbReference type="NCBI Taxonomy" id="4076"/>
    <lineage>
        <taxon>Eukaryota</taxon>
        <taxon>Viridiplantae</taxon>
        <taxon>Streptophyta</taxon>
        <taxon>Embryophyta</taxon>
        <taxon>Tracheophyta</taxon>
        <taxon>Spermatophyta</taxon>
        <taxon>Magnoliopsida</taxon>
        <taxon>eudicotyledons</taxon>
        <taxon>Gunneridae</taxon>
        <taxon>Pentapetalae</taxon>
        <taxon>asterids</taxon>
        <taxon>lamiids</taxon>
        <taxon>Solanales</taxon>
        <taxon>Solanaceae</taxon>
        <taxon>Solanoideae</taxon>
        <taxon>Datureae</taxon>
        <taxon>Datura</taxon>
    </lineage>
</organism>
<evidence type="ECO:0000256" key="1">
    <source>
        <dbReference type="SAM" id="MobiDB-lite"/>
    </source>
</evidence>
<feature type="compositionally biased region" description="Polar residues" evidence="1">
    <location>
        <begin position="48"/>
        <end position="68"/>
    </location>
</feature>
<dbReference type="Proteomes" id="UP000823775">
    <property type="component" value="Unassembled WGS sequence"/>
</dbReference>
<evidence type="ECO:0000313" key="3">
    <source>
        <dbReference type="Proteomes" id="UP000823775"/>
    </source>
</evidence>
<gene>
    <name evidence="2" type="ORF">HAX54_039517</name>
</gene>